<protein>
    <submittedName>
        <fullName evidence="1">Uncharacterized protein</fullName>
    </submittedName>
</protein>
<sequence length="74" mass="8279">MLYDITHKRATGETVTPYPLLTRDDAGRRLRHIAWTYGDGGWSISLSEDGTVLFAVLSRPGETISTEYRIVAHS</sequence>
<evidence type="ECO:0000313" key="2">
    <source>
        <dbReference type="Proteomes" id="UP000515890"/>
    </source>
</evidence>
<reference evidence="2" key="2">
    <citation type="journal article" date="2021" name="Microbiol. Resour. Announc.">
        <title>Genome Sequences of Subcluster M2 Mycobacteriophages Estes and Aziz.</title>
        <authorList>
            <person name="Fitzgerald S.K."/>
            <person name="Johnson E.H."/>
            <person name="Storz S.H.R."/>
            <person name="Ballard C."/>
            <person name="Battaglia S."/>
            <person name="Boice M."/>
            <person name="Bramwell-Butcher J."/>
            <person name="Dedinsky M."/>
            <person name="DeKlotz J."/>
            <person name="Diaz I."/>
            <person name="Engley A."/>
            <person name="Ernst L."/>
            <person name="Gonzales E."/>
            <person name="Groscost A."/>
            <person name="Grosser P."/>
            <person name="Haider A."/>
            <person name="Harrison M."/>
            <person name="Husler K."/>
            <person name="Lau J."/>
            <person name="Monlux M."/>
            <person name="Paratore J."/>
            <person name="Ruesch T."/>
            <person name="Schlesinger M."/>
            <person name="Scholes A."/>
            <person name="Poxleitner M.K."/>
            <person name="Anders K.R."/>
        </authorList>
    </citation>
    <scope>NUCLEOTIDE SEQUENCE [LARGE SCALE GENOMIC DNA]</scope>
</reference>
<dbReference type="KEGG" id="vg:63210386"/>
<organism evidence="1 2">
    <name type="scientific">Mycobacterium phage Aziz</name>
    <dbReference type="NCBI Taxonomy" id="2762281"/>
    <lineage>
        <taxon>Viruses</taxon>
        <taxon>Duplodnaviria</taxon>
        <taxon>Heunggongvirae</taxon>
        <taxon>Uroviricota</taxon>
        <taxon>Caudoviricetes</taxon>
        <taxon>Vilmaviridae</taxon>
        <taxon>Mclasvirinae</taxon>
        <taxon>Reyvirus</taxon>
        <taxon>Reyvirus aziz</taxon>
    </lineage>
</organism>
<dbReference type="GeneID" id="63210386"/>
<keyword evidence="2" id="KW-1185">Reference proteome</keyword>
<name>A0A7G8LHT2_9CAUD</name>
<reference evidence="1 2" key="1">
    <citation type="submission" date="2020-06" db="EMBL/GenBank/DDBJ databases">
        <authorList>
            <person name="Ruesch T."/>
            <person name="Stepniewski C."/>
            <person name="Ballard C."/>
            <person name="Battaglia S."/>
            <person name="Diaz I."/>
            <person name="Engley A."/>
            <person name="Erickson A."/>
            <person name="Ernst L."/>
            <person name="Gonzales E."/>
            <person name="Haider A."/>
            <person name="Harrison M."/>
            <person name="Moore J."/>
            <person name="Paratore J."/>
            <person name="Rafanan A."/>
            <person name="Storz S."/>
            <person name="Poxleitner M.K."/>
            <person name="Anders K.R."/>
            <person name="Garlena R.A."/>
            <person name="Russell D.A."/>
            <person name="Pope W.H."/>
            <person name="Jacobs-Sera D."/>
            <person name="Hatfull G.F."/>
        </authorList>
    </citation>
    <scope>NUCLEOTIDE SEQUENCE [LARGE SCALE GENOMIC DNA]</scope>
</reference>
<dbReference type="Proteomes" id="UP000515890">
    <property type="component" value="Segment"/>
</dbReference>
<accession>A0A7G8LHT2</accession>
<dbReference type="EMBL" id="MT658802">
    <property type="protein sequence ID" value="QNJ56804.1"/>
    <property type="molecule type" value="Genomic_DNA"/>
</dbReference>
<dbReference type="RefSeq" id="YP_010013749.1">
    <property type="nucleotide sequence ID" value="NC_053513.1"/>
</dbReference>
<proteinExistence type="predicted"/>
<evidence type="ECO:0000313" key="1">
    <source>
        <dbReference type="EMBL" id="QNJ56804.1"/>
    </source>
</evidence>
<gene>
    <name evidence="1" type="primary">166</name>
    <name evidence="1" type="ORF">SEA_AZIZ_166</name>
</gene>